<dbReference type="Proteomes" id="UP000501830">
    <property type="component" value="Chromosome"/>
</dbReference>
<organism evidence="3 4">
    <name type="scientific">Jeotgalibaca porci</name>
    <dbReference type="NCBI Taxonomy" id="1868793"/>
    <lineage>
        <taxon>Bacteria</taxon>
        <taxon>Bacillati</taxon>
        <taxon>Bacillota</taxon>
        <taxon>Bacilli</taxon>
        <taxon>Lactobacillales</taxon>
        <taxon>Carnobacteriaceae</taxon>
        <taxon>Jeotgalibaca</taxon>
    </lineage>
</organism>
<dbReference type="PANTHER" id="PTHR45947:SF3">
    <property type="entry name" value="SULFOQUINOVOSYL TRANSFERASE SQD2"/>
    <property type="match status" value="1"/>
</dbReference>
<proteinExistence type="predicted"/>
<dbReference type="Pfam" id="PF13477">
    <property type="entry name" value="Glyco_trans_4_2"/>
    <property type="match status" value="1"/>
</dbReference>
<reference evidence="3 4" key="1">
    <citation type="journal article" date="2017" name="Int. J. Syst. Evol. Microbiol.">
        <title>Jeotgalibaca porci sp. nov. and Jeotgalibaca arthritidis sp. nov., isolated from pigs, and emended description of the genus Jeotgalibaca.</title>
        <authorList>
            <person name="Zamora L."/>
            <person name="Perez-Sancho M."/>
            <person name="Dominguez L."/>
            <person name="Fernandez-Garayzabal J.F."/>
            <person name="Vela A.I."/>
        </authorList>
    </citation>
    <scope>NUCLEOTIDE SEQUENCE [LARGE SCALE GENOMIC DNA]</scope>
    <source>
        <strain evidence="3 4">CCUG 69148</strain>
    </source>
</reference>
<feature type="domain" description="Glycosyltransferase subfamily 4-like N-terminal" evidence="2">
    <location>
        <begin position="19"/>
        <end position="159"/>
    </location>
</feature>
<dbReference type="SUPFAM" id="SSF53756">
    <property type="entry name" value="UDP-Glycosyltransferase/glycogen phosphorylase"/>
    <property type="match status" value="1"/>
</dbReference>
<dbReference type="Gene3D" id="3.40.50.2000">
    <property type="entry name" value="Glycogen Phosphorylase B"/>
    <property type="match status" value="2"/>
</dbReference>
<evidence type="ECO:0000259" key="1">
    <source>
        <dbReference type="Pfam" id="PF00534"/>
    </source>
</evidence>
<name>A0A6G7WG16_9LACT</name>
<evidence type="ECO:0000259" key="2">
    <source>
        <dbReference type="Pfam" id="PF13477"/>
    </source>
</evidence>
<dbReference type="InterPro" id="IPR001296">
    <property type="entry name" value="Glyco_trans_1"/>
</dbReference>
<protein>
    <submittedName>
        <fullName evidence="3">Glycosyltransferase family 4 protein</fullName>
    </submittedName>
</protein>
<dbReference type="KEGG" id="jpo:G7058_03685"/>
<keyword evidence="3" id="KW-0808">Transferase</keyword>
<dbReference type="PANTHER" id="PTHR45947">
    <property type="entry name" value="SULFOQUINOVOSYL TRANSFERASE SQD2"/>
    <property type="match status" value="1"/>
</dbReference>
<dbReference type="AlphaFoldDB" id="A0A6G7WG16"/>
<gene>
    <name evidence="3" type="ORF">G7058_03685</name>
</gene>
<feature type="domain" description="Glycosyl transferase family 1" evidence="1">
    <location>
        <begin position="194"/>
        <end position="346"/>
    </location>
</feature>
<dbReference type="InterPro" id="IPR028098">
    <property type="entry name" value="Glyco_trans_4-like_N"/>
</dbReference>
<dbReference type="InterPro" id="IPR050194">
    <property type="entry name" value="Glycosyltransferase_grp1"/>
</dbReference>
<keyword evidence="4" id="KW-1185">Reference proteome</keyword>
<dbReference type="RefSeq" id="WP_166062287.1">
    <property type="nucleotide sequence ID" value="NZ_CP049889.1"/>
</dbReference>
<dbReference type="EMBL" id="CP049889">
    <property type="protein sequence ID" value="QIK51235.1"/>
    <property type="molecule type" value="Genomic_DNA"/>
</dbReference>
<dbReference type="CDD" id="cd03808">
    <property type="entry name" value="GT4_CapM-like"/>
    <property type="match status" value="1"/>
</dbReference>
<evidence type="ECO:0000313" key="3">
    <source>
        <dbReference type="EMBL" id="QIK51235.1"/>
    </source>
</evidence>
<accession>A0A6G7WG16</accession>
<dbReference type="GeneID" id="94552367"/>
<dbReference type="GO" id="GO:0016757">
    <property type="term" value="F:glycosyltransferase activity"/>
    <property type="evidence" value="ECO:0007669"/>
    <property type="project" value="InterPro"/>
</dbReference>
<sequence>MKKALMVTSVASMIKQFNIPNIKNLKKLGYEVTVATNFNIPGTIPLKESKELFNDLYKSDVIPINIEFDRNPISKKNFKAFKELKTIIKNGDFDLIHCQSPVGGVLTRLASRSAMKETTKIIYTAHGFHFYESAPKKNWIFYPIEKKLSRYTDLLITINEQDYNKALAFNTCQVEYVPGIGVDTEKFNMTSFNKKKREELGIPNSVFLIVSVGELNENKNHKVIIEAMHKLGKPDIHYAIIGIGQLKDELANLTDSYGLSKQVHFLGYRNDINEIYKTTNIFAFPSKREGLGLAAVEAMAAGLPLLTSNKHGINDYSIFGETGFKYEPDDIIGFSEGILKLYTLDKSEVFKIGQNNVIKSKKFDQEIVNQKMYDIYREM</sequence>
<dbReference type="Pfam" id="PF00534">
    <property type="entry name" value="Glycos_transf_1"/>
    <property type="match status" value="1"/>
</dbReference>
<evidence type="ECO:0000313" key="4">
    <source>
        <dbReference type="Proteomes" id="UP000501830"/>
    </source>
</evidence>